<dbReference type="Proteomes" id="UP000419017">
    <property type="component" value="Unassembled WGS sequence"/>
</dbReference>
<dbReference type="InterPro" id="IPR016193">
    <property type="entry name" value="Cytidine_deaminase-like"/>
</dbReference>
<dbReference type="Pfam" id="PF00383">
    <property type="entry name" value="dCMP_cyt_deam_1"/>
    <property type="match status" value="1"/>
</dbReference>
<comment type="function">
    <text evidence="2 15">This enzyme scavenges exogenous and endogenous cytidine and 2'-deoxycytidine for UMP synthesis.</text>
</comment>
<evidence type="ECO:0000256" key="8">
    <source>
        <dbReference type="ARBA" id="ARBA00022833"/>
    </source>
</evidence>
<evidence type="ECO:0000256" key="10">
    <source>
        <dbReference type="ARBA" id="ARBA00049252"/>
    </source>
</evidence>
<comment type="catalytic activity">
    <reaction evidence="10 15">
        <text>2'-deoxycytidine + H2O + H(+) = 2'-deoxyuridine + NH4(+)</text>
        <dbReference type="Rhea" id="RHEA:13433"/>
        <dbReference type="ChEBI" id="CHEBI:15377"/>
        <dbReference type="ChEBI" id="CHEBI:15378"/>
        <dbReference type="ChEBI" id="CHEBI:15698"/>
        <dbReference type="ChEBI" id="CHEBI:16450"/>
        <dbReference type="ChEBI" id="CHEBI:28938"/>
        <dbReference type="EC" id="3.5.4.5"/>
    </reaction>
</comment>
<comment type="catalytic activity">
    <reaction evidence="11 15">
        <text>cytidine + H2O + H(+) = uridine + NH4(+)</text>
        <dbReference type="Rhea" id="RHEA:16069"/>
        <dbReference type="ChEBI" id="CHEBI:15377"/>
        <dbReference type="ChEBI" id="CHEBI:15378"/>
        <dbReference type="ChEBI" id="CHEBI:16704"/>
        <dbReference type="ChEBI" id="CHEBI:17562"/>
        <dbReference type="ChEBI" id="CHEBI:28938"/>
        <dbReference type="EC" id="3.5.4.5"/>
    </reaction>
</comment>
<keyword evidence="6 14" id="KW-0479">Metal-binding</keyword>
<evidence type="ECO:0000256" key="14">
    <source>
        <dbReference type="PIRSR" id="PIRSR606262-3"/>
    </source>
</evidence>
<dbReference type="Gene3D" id="3.40.140.10">
    <property type="entry name" value="Cytidine Deaminase, domain 2"/>
    <property type="match status" value="1"/>
</dbReference>
<dbReference type="PROSITE" id="PS51747">
    <property type="entry name" value="CYT_DCMP_DEAMINASES_2"/>
    <property type="match status" value="1"/>
</dbReference>
<dbReference type="GO" id="GO:0005829">
    <property type="term" value="C:cytosol"/>
    <property type="evidence" value="ECO:0007669"/>
    <property type="project" value="TreeGrafter"/>
</dbReference>
<name>A0A6I8MAL4_9FUSO</name>
<dbReference type="GO" id="GO:0072527">
    <property type="term" value="P:pyrimidine-containing compound metabolic process"/>
    <property type="evidence" value="ECO:0007669"/>
    <property type="project" value="UniProtKB-ARBA"/>
</dbReference>
<feature type="binding site" evidence="14">
    <location>
        <position position="86"/>
    </location>
    <ligand>
        <name>Zn(2+)</name>
        <dbReference type="ChEBI" id="CHEBI:29105"/>
        <note>catalytic</note>
    </ligand>
</feature>
<dbReference type="AlphaFoldDB" id="A0A6I8MAL4"/>
<dbReference type="GO" id="GO:0004126">
    <property type="term" value="F:cytidine deaminase activity"/>
    <property type="evidence" value="ECO:0007669"/>
    <property type="project" value="UniProtKB-UniRule"/>
</dbReference>
<keyword evidence="8 14" id="KW-0862">Zinc</keyword>
<dbReference type="PANTHER" id="PTHR11644">
    <property type="entry name" value="CYTIDINE DEAMINASE"/>
    <property type="match status" value="1"/>
</dbReference>
<evidence type="ECO:0000256" key="15">
    <source>
        <dbReference type="RuleBase" id="RU364006"/>
    </source>
</evidence>
<evidence type="ECO:0000256" key="12">
    <source>
        <dbReference type="PIRSR" id="PIRSR606262-1"/>
    </source>
</evidence>
<evidence type="ECO:0000256" key="4">
    <source>
        <dbReference type="ARBA" id="ARBA00012783"/>
    </source>
</evidence>
<evidence type="ECO:0000256" key="3">
    <source>
        <dbReference type="ARBA" id="ARBA00006576"/>
    </source>
</evidence>
<evidence type="ECO:0000256" key="9">
    <source>
        <dbReference type="ARBA" id="ARBA00032005"/>
    </source>
</evidence>
<keyword evidence="18" id="KW-1185">Reference proteome</keyword>
<evidence type="ECO:0000256" key="7">
    <source>
        <dbReference type="ARBA" id="ARBA00022801"/>
    </source>
</evidence>
<evidence type="ECO:0000256" key="6">
    <source>
        <dbReference type="ARBA" id="ARBA00022723"/>
    </source>
</evidence>
<reference evidence="17 18" key="1">
    <citation type="submission" date="2019-10" db="EMBL/GenBank/DDBJ databases">
        <authorList>
            <person name="Blom J."/>
        </authorList>
    </citation>
    <scope>NUCLEOTIDE SEQUENCE [LARGE SCALE GENOMIC DNA]</scope>
    <source>
        <strain evidence="17 18">ES3154-GLU</strain>
    </source>
</reference>
<dbReference type="PROSITE" id="PS00903">
    <property type="entry name" value="CYT_DCMP_DEAMINASES_1"/>
    <property type="match status" value="1"/>
</dbReference>
<dbReference type="RefSeq" id="WP_156683354.1">
    <property type="nucleotide sequence ID" value="NZ_CABWIB010000001.1"/>
</dbReference>
<keyword evidence="7 15" id="KW-0378">Hydrolase</keyword>
<feature type="binding site" evidence="13">
    <location>
        <begin position="42"/>
        <end position="48"/>
    </location>
    <ligand>
        <name>substrate</name>
    </ligand>
</feature>
<dbReference type="SUPFAM" id="SSF53927">
    <property type="entry name" value="Cytidine deaminase-like"/>
    <property type="match status" value="1"/>
</dbReference>
<feature type="binding site" evidence="14">
    <location>
        <position position="89"/>
    </location>
    <ligand>
        <name>Zn(2+)</name>
        <dbReference type="ChEBI" id="CHEBI:29105"/>
        <note>catalytic</note>
    </ligand>
</feature>
<comment type="cofactor">
    <cofactor evidence="1 14 15">
        <name>Zn(2+)</name>
        <dbReference type="ChEBI" id="CHEBI:29105"/>
    </cofactor>
</comment>
<protein>
    <recommendedName>
        <fullName evidence="5 15">Cytidine deaminase</fullName>
        <ecNumber evidence="4 15">3.5.4.5</ecNumber>
    </recommendedName>
    <alternativeName>
        <fullName evidence="9 15">Cytidine aminohydrolase</fullName>
    </alternativeName>
</protein>
<evidence type="ECO:0000256" key="2">
    <source>
        <dbReference type="ARBA" id="ARBA00003949"/>
    </source>
</evidence>
<evidence type="ECO:0000259" key="16">
    <source>
        <dbReference type="PROSITE" id="PS51747"/>
    </source>
</evidence>
<organism evidence="17 18">
    <name type="scientific">Oceanivirga miroungae</name>
    <dbReference type="NCBI Taxonomy" id="1130046"/>
    <lineage>
        <taxon>Bacteria</taxon>
        <taxon>Fusobacteriati</taxon>
        <taxon>Fusobacteriota</taxon>
        <taxon>Fusobacteriia</taxon>
        <taxon>Fusobacteriales</taxon>
        <taxon>Leptotrichiaceae</taxon>
        <taxon>Oceanivirga</taxon>
    </lineage>
</organism>
<evidence type="ECO:0000256" key="5">
    <source>
        <dbReference type="ARBA" id="ARBA00018266"/>
    </source>
</evidence>
<feature type="active site" description="Proton donor" evidence="12">
    <location>
        <position position="55"/>
    </location>
</feature>
<sequence>MEEKDIKKRLVELLEKSYSPYSNFPVASIVIDENDNYYEGVNVENKAYPSSLCAERNAITTAITGGMKKIKKIYVIADIDIPISPCGACRQVMSEFSTKDTEIILYGTKTDDELRYNEEEILPYSFKL</sequence>
<feature type="binding site" evidence="14">
    <location>
        <position position="53"/>
    </location>
    <ligand>
        <name>Zn(2+)</name>
        <dbReference type="ChEBI" id="CHEBI:29105"/>
        <note>catalytic</note>
    </ligand>
</feature>
<dbReference type="CDD" id="cd01283">
    <property type="entry name" value="cytidine_deaminase"/>
    <property type="match status" value="1"/>
</dbReference>
<dbReference type="NCBIfam" id="TIGR01354">
    <property type="entry name" value="cyt_deam_tetra"/>
    <property type="match status" value="1"/>
</dbReference>
<evidence type="ECO:0000256" key="13">
    <source>
        <dbReference type="PIRSR" id="PIRSR606262-2"/>
    </source>
</evidence>
<dbReference type="InterPro" id="IPR016192">
    <property type="entry name" value="APOBEC/CMP_deaminase_Zn-bd"/>
</dbReference>
<dbReference type="NCBIfam" id="NF004064">
    <property type="entry name" value="PRK05578.1"/>
    <property type="match status" value="1"/>
</dbReference>
<proteinExistence type="inferred from homology"/>
<dbReference type="InterPro" id="IPR006262">
    <property type="entry name" value="Cyt_deam_tetra"/>
</dbReference>
<gene>
    <name evidence="17" type="ORF">OMES3154_00633</name>
</gene>
<evidence type="ECO:0000313" key="18">
    <source>
        <dbReference type="Proteomes" id="UP000419017"/>
    </source>
</evidence>
<comment type="similarity">
    <text evidence="3 15">Belongs to the cytidine and deoxycytidylate deaminase family.</text>
</comment>
<dbReference type="InterPro" id="IPR002125">
    <property type="entry name" value="CMP_dCMP_dom"/>
</dbReference>
<accession>A0A6I8MAL4</accession>
<dbReference type="GO" id="GO:0042802">
    <property type="term" value="F:identical protein binding"/>
    <property type="evidence" value="ECO:0007669"/>
    <property type="project" value="UniProtKB-ARBA"/>
</dbReference>
<evidence type="ECO:0000256" key="1">
    <source>
        <dbReference type="ARBA" id="ARBA00001947"/>
    </source>
</evidence>
<evidence type="ECO:0000256" key="11">
    <source>
        <dbReference type="ARBA" id="ARBA00049558"/>
    </source>
</evidence>
<dbReference type="InterPro" id="IPR050202">
    <property type="entry name" value="Cyt/Deoxycyt_deaminase"/>
</dbReference>
<evidence type="ECO:0000313" key="17">
    <source>
        <dbReference type="EMBL" id="VWL85348.1"/>
    </source>
</evidence>
<dbReference type="EC" id="3.5.4.5" evidence="4 15"/>
<dbReference type="PANTHER" id="PTHR11644:SF2">
    <property type="entry name" value="CYTIDINE DEAMINASE"/>
    <property type="match status" value="1"/>
</dbReference>
<dbReference type="GO" id="GO:0008270">
    <property type="term" value="F:zinc ion binding"/>
    <property type="evidence" value="ECO:0007669"/>
    <property type="project" value="UniProtKB-UniRule"/>
</dbReference>
<dbReference type="EMBL" id="CABWIB010000001">
    <property type="protein sequence ID" value="VWL85348.1"/>
    <property type="molecule type" value="Genomic_DNA"/>
</dbReference>
<dbReference type="GO" id="GO:0055086">
    <property type="term" value="P:nucleobase-containing small molecule metabolic process"/>
    <property type="evidence" value="ECO:0007669"/>
    <property type="project" value="UniProtKB-ARBA"/>
</dbReference>
<feature type="domain" description="CMP/dCMP-type deaminase" evidence="16">
    <location>
        <begin position="1"/>
        <end position="128"/>
    </location>
</feature>